<dbReference type="Gene3D" id="3.10.120.10">
    <property type="entry name" value="Cytochrome b5-like heme/steroid binding domain"/>
    <property type="match status" value="1"/>
</dbReference>
<evidence type="ECO:0000256" key="5">
    <source>
        <dbReference type="ARBA" id="ARBA00022723"/>
    </source>
</evidence>
<feature type="domain" description="Cytochrome b5 heme-binding" evidence="13">
    <location>
        <begin position="549"/>
        <end position="625"/>
    </location>
</feature>
<reference evidence="14" key="1">
    <citation type="journal article" date="2023" name="PhytoFront">
        <title>Draft Genome Resources of Seven Strains of Tilletia horrida, Causal Agent of Kernel Smut of Rice.</title>
        <authorList>
            <person name="Khanal S."/>
            <person name="Antony Babu S."/>
            <person name="Zhou X.G."/>
        </authorList>
    </citation>
    <scope>NUCLEOTIDE SEQUENCE</scope>
    <source>
        <strain evidence="14">TX6</strain>
    </source>
</reference>
<dbReference type="GO" id="GO:0016156">
    <property type="term" value="F:fumarate reductase (NADH) activity"/>
    <property type="evidence" value="ECO:0007669"/>
    <property type="project" value="UniProtKB-EC"/>
</dbReference>
<dbReference type="InterPro" id="IPR001199">
    <property type="entry name" value="Cyt_B5-like_heme/steroid-bd"/>
</dbReference>
<proteinExistence type="inferred from homology"/>
<dbReference type="EC" id="1.3.1.6" evidence="10"/>
<dbReference type="InterPro" id="IPR036188">
    <property type="entry name" value="FAD/NAD-bd_sf"/>
</dbReference>
<evidence type="ECO:0000256" key="3">
    <source>
        <dbReference type="ARBA" id="ARBA00022617"/>
    </source>
</evidence>
<dbReference type="PROSITE" id="PS00191">
    <property type="entry name" value="CYTOCHROME_B5_1"/>
    <property type="match status" value="1"/>
</dbReference>
<keyword evidence="6" id="KW-0274">FAD</keyword>
<dbReference type="InterPro" id="IPR036400">
    <property type="entry name" value="Cyt_B5-like_heme/steroid_sf"/>
</dbReference>
<evidence type="ECO:0000259" key="13">
    <source>
        <dbReference type="PROSITE" id="PS50255"/>
    </source>
</evidence>
<keyword evidence="4" id="KW-0285">Flavoprotein</keyword>
<dbReference type="EMBL" id="JAPDMZ010000099">
    <property type="protein sequence ID" value="KAK0550097.1"/>
    <property type="molecule type" value="Genomic_DNA"/>
</dbReference>
<dbReference type="InterPro" id="IPR050315">
    <property type="entry name" value="FAD-oxidoreductase_2"/>
</dbReference>
<keyword evidence="8" id="KW-0408">Iron</keyword>
<dbReference type="InterPro" id="IPR010960">
    <property type="entry name" value="Flavocytochrome_c"/>
</dbReference>
<feature type="compositionally biased region" description="Low complexity" evidence="12">
    <location>
        <begin position="511"/>
        <end position="540"/>
    </location>
</feature>
<dbReference type="Gene3D" id="3.90.700.10">
    <property type="entry name" value="Succinate dehydrogenase/fumarate reductase flavoprotein, catalytic domain"/>
    <property type="match status" value="1"/>
</dbReference>
<gene>
    <name evidence="14" type="primary">OSM2</name>
    <name evidence="14" type="ORF">OC846_003806</name>
</gene>
<dbReference type="PRINTS" id="PR00363">
    <property type="entry name" value="CYTOCHROMEB5"/>
</dbReference>
<evidence type="ECO:0000256" key="8">
    <source>
        <dbReference type="ARBA" id="ARBA00023004"/>
    </source>
</evidence>
<evidence type="ECO:0000256" key="4">
    <source>
        <dbReference type="ARBA" id="ARBA00022630"/>
    </source>
</evidence>
<evidence type="ECO:0000256" key="7">
    <source>
        <dbReference type="ARBA" id="ARBA00023002"/>
    </source>
</evidence>
<comment type="catalytic activity">
    <reaction evidence="9">
        <text>succinate + NAD(+) = fumarate + NADH + H(+)</text>
        <dbReference type="Rhea" id="RHEA:18281"/>
        <dbReference type="ChEBI" id="CHEBI:15378"/>
        <dbReference type="ChEBI" id="CHEBI:29806"/>
        <dbReference type="ChEBI" id="CHEBI:30031"/>
        <dbReference type="ChEBI" id="CHEBI:57540"/>
        <dbReference type="ChEBI" id="CHEBI:57945"/>
        <dbReference type="EC" id="1.3.1.6"/>
    </reaction>
</comment>
<dbReference type="SMART" id="SM01117">
    <property type="entry name" value="Cyt-b5"/>
    <property type="match status" value="1"/>
</dbReference>
<dbReference type="SUPFAM" id="SSF56425">
    <property type="entry name" value="Succinate dehydrogenase/fumarate reductase flavoprotein, catalytic domain"/>
    <property type="match status" value="1"/>
</dbReference>
<dbReference type="NCBIfam" id="TIGR01813">
    <property type="entry name" value="flavo_cyto_c"/>
    <property type="match status" value="1"/>
</dbReference>
<dbReference type="FunFam" id="3.90.700.10:FF:000007">
    <property type="entry name" value="NADH-dependent fumarate reductase"/>
    <property type="match status" value="1"/>
</dbReference>
<dbReference type="Proteomes" id="UP001176517">
    <property type="component" value="Unassembled WGS sequence"/>
</dbReference>
<keyword evidence="3" id="KW-0349">Heme</keyword>
<accession>A0AAN6JR04</accession>
<keyword evidence="15" id="KW-1185">Reference proteome</keyword>
<keyword evidence="5" id="KW-0479">Metal-binding</keyword>
<dbReference type="InterPro" id="IPR003953">
    <property type="entry name" value="FAD-dep_OxRdtase_2_FAD-bd"/>
</dbReference>
<comment type="similarity">
    <text evidence="2">Belongs to the FAD-dependent oxidoreductase 2 family. FRD/SDH subfamily.</text>
</comment>
<dbReference type="SUPFAM" id="SSF51905">
    <property type="entry name" value="FAD/NAD(P)-binding domain"/>
    <property type="match status" value="1"/>
</dbReference>
<evidence type="ECO:0000256" key="2">
    <source>
        <dbReference type="ARBA" id="ARBA00008040"/>
    </source>
</evidence>
<dbReference type="PANTHER" id="PTHR43400:SF1">
    <property type="entry name" value="FUMARATE REDUCTASE"/>
    <property type="match status" value="1"/>
</dbReference>
<dbReference type="PROSITE" id="PS50255">
    <property type="entry name" value="CYTOCHROME_B5_2"/>
    <property type="match status" value="1"/>
</dbReference>
<evidence type="ECO:0000256" key="12">
    <source>
        <dbReference type="SAM" id="MobiDB-lite"/>
    </source>
</evidence>
<comment type="cofactor">
    <cofactor evidence="1">
        <name>FAD</name>
        <dbReference type="ChEBI" id="CHEBI:57692"/>
    </cofactor>
</comment>
<dbReference type="GO" id="GO:0020037">
    <property type="term" value="F:heme binding"/>
    <property type="evidence" value="ECO:0007669"/>
    <property type="project" value="InterPro"/>
</dbReference>
<evidence type="ECO:0000256" key="11">
    <source>
        <dbReference type="ARBA" id="ARBA00077246"/>
    </source>
</evidence>
<evidence type="ECO:0000256" key="9">
    <source>
        <dbReference type="ARBA" id="ARBA00050832"/>
    </source>
</evidence>
<comment type="caution">
    <text evidence="14">The sequence shown here is derived from an EMBL/GenBank/DDBJ whole genome shotgun (WGS) entry which is preliminary data.</text>
</comment>
<evidence type="ECO:0000256" key="10">
    <source>
        <dbReference type="ARBA" id="ARBA00067004"/>
    </source>
</evidence>
<keyword evidence="7" id="KW-0560">Oxidoreductase</keyword>
<dbReference type="Pfam" id="PF00890">
    <property type="entry name" value="FAD_binding_2"/>
    <property type="match status" value="1"/>
</dbReference>
<dbReference type="SUPFAM" id="SSF55856">
    <property type="entry name" value="Cytochrome b5-like heme/steroid binding domain"/>
    <property type="match status" value="1"/>
</dbReference>
<dbReference type="Gene3D" id="3.50.50.60">
    <property type="entry name" value="FAD/NAD(P)-binding domain"/>
    <property type="match status" value="1"/>
</dbReference>
<dbReference type="GO" id="GO:0046872">
    <property type="term" value="F:metal ion binding"/>
    <property type="evidence" value="ECO:0007669"/>
    <property type="project" value="UniProtKB-KW"/>
</dbReference>
<evidence type="ECO:0000256" key="1">
    <source>
        <dbReference type="ARBA" id="ARBA00001974"/>
    </source>
</evidence>
<name>A0AAN6JR04_9BASI</name>
<dbReference type="PANTHER" id="PTHR43400">
    <property type="entry name" value="FUMARATE REDUCTASE"/>
    <property type="match status" value="1"/>
</dbReference>
<sequence length="626" mass="67355">MSKVIVVGGGLSGLSAAHTLYERGANVLVLDKNPFFGGNSTKATSGINGAGTRGQADLGIPDTAKQFEADTTKSARDLARPDLIKVLTYQSGAAVNWLVDRFGLDLTKVSRLGGHSQPRTHRGGAQFPGMTITYAQMEKLEDLAESDPDRVKIIRKARVTKLIKENDQVVGVEYTFNGQTSKEYGPVILATGGYAADFDESESGLLKKYRPELLKLSTTNGDHCTGDGQKMIAAIGGKLIDLEKVQVHPTGLVDPRDPDAKVKFLAAEALRGVGGILLDNEGNRFADELGHRDYVTGRMWDNNKFPVRLILNSKSGKEIEWHCKHYAGRGLMKHFESGAALAKEMGIPESKLEATFANYRAIAKGDEKDPFGKKFFQHPENFKMDDQFWVAHMQPVLHYTMGGARIDPLSRVLDSNEKPIPGLFACGELGGGVHGANRLGGSSLLGCVVFGRVAGDSAAAYLLNGISTGKIASARAGQIQQHLETRVRVDPSNSSLNLSFHWAGEGASSGAAVQQQSAGPLTSEVSAQAATTSTAPAPEQKQAAASNEQKEYSLEEVAKHDKESDIWIAVNGQVLDVTNFLQDHPGGAKALLLYAGKEASEEFNMLHEKSVIGRYAPHTIVGTYKQ</sequence>
<feature type="region of interest" description="Disordered" evidence="12">
    <location>
        <begin position="511"/>
        <end position="550"/>
    </location>
</feature>
<organism evidence="14 15">
    <name type="scientific">Tilletia horrida</name>
    <dbReference type="NCBI Taxonomy" id="155126"/>
    <lineage>
        <taxon>Eukaryota</taxon>
        <taxon>Fungi</taxon>
        <taxon>Dikarya</taxon>
        <taxon>Basidiomycota</taxon>
        <taxon>Ustilaginomycotina</taxon>
        <taxon>Exobasidiomycetes</taxon>
        <taxon>Tilletiales</taxon>
        <taxon>Tilletiaceae</taxon>
        <taxon>Tilletia</taxon>
    </lineage>
</organism>
<evidence type="ECO:0000313" key="15">
    <source>
        <dbReference type="Proteomes" id="UP001176517"/>
    </source>
</evidence>
<dbReference type="InterPro" id="IPR027477">
    <property type="entry name" value="Succ_DH/fumarate_Rdtase_cat_sf"/>
</dbReference>
<dbReference type="GO" id="GO:0010181">
    <property type="term" value="F:FMN binding"/>
    <property type="evidence" value="ECO:0007669"/>
    <property type="project" value="InterPro"/>
</dbReference>
<dbReference type="Pfam" id="PF00173">
    <property type="entry name" value="Cyt-b5"/>
    <property type="match status" value="1"/>
</dbReference>
<dbReference type="InterPro" id="IPR018506">
    <property type="entry name" value="Cyt_B5_heme-BS"/>
</dbReference>
<protein>
    <recommendedName>
        <fullName evidence="10">fumarate reductase (NADH)</fullName>
        <ecNumber evidence="10">1.3.1.6</ecNumber>
    </recommendedName>
    <alternativeName>
        <fullName evidence="11">NADH-dependent fumarate reductase</fullName>
    </alternativeName>
</protein>
<evidence type="ECO:0000256" key="6">
    <source>
        <dbReference type="ARBA" id="ARBA00022827"/>
    </source>
</evidence>
<dbReference type="AlphaFoldDB" id="A0AAN6JR04"/>
<evidence type="ECO:0000313" key="14">
    <source>
        <dbReference type="EMBL" id="KAK0550097.1"/>
    </source>
</evidence>